<gene>
    <name evidence="2" type="ORF">D8888_06895</name>
    <name evidence="1" type="ORF">SSV_0232</name>
</gene>
<evidence type="ECO:0000313" key="3">
    <source>
        <dbReference type="Proteomes" id="UP000183504"/>
    </source>
</evidence>
<dbReference type="PROSITE" id="PS51257">
    <property type="entry name" value="PROKAR_LIPOPROTEIN"/>
    <property type="match status" value="1"/>
</dbReference>
<dbReference type="Proteomes" id="UP000183504">
    <property type="component" value="Unassembled WGS sequence"/>
</dbReference>
<evidence type="ECO:0000313" key="1">
    <source>
        <dbReference type="EMBL" id="CEL89552.1"/>
    </source>
</evidence>
<evidence type="ECO:0000313" key="2">
    <source>
        <dbReference type="EMBL" id="RSI08732.1"/>
    </source>
</evidence>
<evidence type="ECO:0000313" key="4">
    <source>
        <dbReference type="Proteomes" id="UP000272846"/>
    </source>
</evidence>
<name>A0A0B7GN89_STRSA</name>
<reference evidence="1 3" key="1">
    <citation type="submission" date="2015-01" db="EMBL/GenBank/DDBJ databases">
        <authorList>
            <person name="Pelicic Vladimir"/>
        </authorList>
    </citation>
    <scope>NUCLEOTIDE SEQUENCE [LARGE SCALE GENOMIC DNA]</scope>
    <source>
        <strain evidence="1 3">2908</strain>
    </source>
</reference>
<protein>
    <submittedName>
        <fullName evidence="1">Uncharacterized protein</fullName>
    </submittedName>
</protein>
<accession>A0A0B7GN89</accession>
<reference evidence="2 4" key="2">
    <citation type="submission" date="2018-11" db="EMBL/GenBank/DDBJ databases">
        <title>Species Designations Belie Phenotypic and Genotypic Heterogeneity in Oral Streptococci.</title>
        <authorList>
            <person name="Velsko I."/>
        </authorList>
    </citation>
    <scope>NUCLEOTIDE SEQUENCE [LARGE SCALE GENOMIC DNA]</scope>
    <source>
        <strain evidence="2 4">KLC04</strain>
    </source>
</reference>
<proteinExistence type="predicted"/>
<organism evidence="1 3">
    <name type="scientific">Streptococcus sanguinis</name>
    <dbReference type="NCBI Taxonomy" id="1305"/>
    <lineage>
        <taxon>Bacteria</taxon>
        <taxon>Bacillati</taxon>
        <taxon>Bacillota</taxon>
        <taxon>Bacilli</taxon>
        <taxon>Lactobacillales</taxon>
        <taxon>Streptococcaceae</taxon>
        <taxon>Streptococcus</taxon>
    </lineage>
</organism>
<dbReference type="Proteomes" id="UP000272846">
    <property type="component" value="Unassembled WGS sequence"/>
</dbReference>
<sequence length="137" mass="15546">MKNKKIKGLLLVVLSSLFILIGCSGSPKIQGKWNVQDASGEQKTIEIKDKTIIVNEEEYEYTQNAVGFKNGVSYYGLTRKDNGGTFSIVFPEKDKNTAIMLIPDSDDDYLTGSMLFAMNRKEKPDYKKYAEKYLNLR</sequence>
<dbReference type="EMBL" id="CDMW01000001">
    <property type="protein sequence ID" value="CEL89552.1"/>
    <property type="molecule type" value="Genomic_DNA"/>
</dbReference>
<dbReference type="RefSeq" id="WP_002919722.1">
    <property type="nucleotide sequence ID" value="NZ_CAXTGR010000002.1"/>
</dbReference>
<dbReference type="AlphaFoldDB" id="A0A0B7GN89"/>
<dbReference type="EMBL" id="RJMK01000002">
    <property type="protein sequence ID" value="RSI08732.1"/>
    <property type="molecule type" value="Genomic_DNA"/>
</dbReference>